<sequence length="88" mass="9349">MTNESRPGPLVDTTKDIEAFAERVIEFVADAVLDGAIAGGLVPEALMLAAVEVAASQDGDSERVAEWLTRIAERIRATDDSAAPRPEI</sequence>
<protein>
    <submittedName>
        <fullName evidence="1">Uncharacterized protein</fullName>
    </submittedName>
</protein>
<evidence type="ECO:0000313" key="1">
    <source>
        <dbReference type="EMBL" id="GAO40605.1"/>
    </source>
</evidence>
<name>A0A0E9MTZ0_9SPHN</name>
<accession>A0A0E9MTZ0</accession>
<comment type="caution">
    <text evidence="1">The sequence shown here is derived from an EMBL/GenBank/DDBJ whole genome shotgun (WGS) entry which is preliminary data.</text>
</comment>
<dbReference type="Proteomes" id="UP000033202">
    <property type="component" value="Unassembled WGS sequence"/>
</dbReference>
<dbReference type="AlphaFoldDB" id="A0A0E9MTZ0"/>
<reference evidence="1 2" key="1">
    <citation type="submission" date="2015-04" db="EMBL/GenBank/DDBJ databases">
        <title>Whole genome shotgun sequence of Sphingomonas changbaiensis NBRC 104936.</title>
        <authorList>
            <person name="Katano-Makiyama Y."/>
            <person name="Hosoyama A."/>
            <person name="Hashimoto M."/>
            <person name="Noguchi M."/>
            <person name="Tsuchikane K."/>
            <person name="Ohji S."/>
            <person name="Yamazoe A."/>
            <person name="Ichikawa N."/>
            <person name="Kimura A."/>
            <person name="Fujita N."/>
        </authorList>
    </citation>
    <scope>NUCLEOTIDE SEQUENCE [LARGE SCALE GENOMIC DNA]</scope>
    <source>
        <strain evidence="1 2">NBRC 104936</strain>
    </source>
</reference>
<proteinExistence type="predicted"/>
<dbReference type="RefSeq" id="WP_046349399.1">
    <property type="nucleotide sequence ID" value="NZ_BBWU01000049.1"/>
</dbReference>
<evidence type="ECO:0000313" key="2">
    <source>
        <dbReference type="Proteomes" id="UP000033202"/>
    </source>
</evidence>
<dbReference type="EMBL" id="BBWU01000049">
    <property type="protein sequence ID" value="GAO40605.1"/>
    <property type="molecule type" value="Genomic_DNA"/>
</dbReference>
<organism evidence="1 2">
    <name type="scientific">Sphingomonas changbaiensis NBRC 104936</name>
    <dbReference type="NCBI Taxonomy" id="1219043"/>
    <lineage>
        <taxon>Bacteria</taxon>
        <taxon>Pseudomonadati</taxon>
        <taxon>Pseudomonadota</taxon>
        <taxon>Alphaproteobacteria</taxon>
        <taxon>Sphingomonadales</taxon>
        <taxon>Sphingomonadaceae</taxon>
        <taxon>Sphingomonas</taxon>
    </lineage>
</organism>
<gene>
    <name evidence="1" type="ORF">SCH01S_49_00190</name>
</gene>
<keyword evidence="2" id="KW-1185">Reference proteome</keyword>